<sequence length="400" mass="43406">MPTQRDVQPVRTIPDAERRARLARRHGVDPAARLPDPVAATEAMTVLHATEPATVHLSVHARVQDVTVDDIEHALYTERSLVKQLAMRRTLFVFPRDLLPAAWGSASARVAVQHRSRLVKDVEQGGIAVDGAAWLVAAERAVLARLADGSAHGAKELREALPELAGRIGGQTDKKYDISIAIAPRVLTQLAVEGRIVRGVNGGHWRTSRPRWTSMASWLGEVPPPWPAADGYRELVRRWLRTFGPGTEADLVWWLGSTKAAVRTALVEVGAVTVALEDGRPAFLLPDDVDPVGPVEPWAALLPVLDPTVMGWKERAWYLGDHGPALFDTNGNAGTTAWWDGRVVGCWVQDEDGAVRVVALEPLPAEATAALQAEADRLTAWLAGVRVLTVYPSPAMVAAR</sequence>
<protein>
    <submittedName>
        <fullName evidence="1">Winged helix DNA-binding domain-containing protein</fullName>
    </submittedName>
</protein>
<dbReference type="EMBL" id="QOUI01000001">
    <property type="protein sequence ID" value="RCK71313.1"/>
    <property type="molecule type" value="Genomic_DNA"/>
</dbReference>
<accession>A0A367YZG5</accession>
<name>A0A367YZG5_9ACTN</name>
<keyword evidence="1" id="KW-0238">DNA-binding</keyword>
<dbReference type="Pfam" id="PF06224">
    <property type="entry name" value="AlkZ-like"/>
    <property type="match status" value="1"/>
</dbReference>
<dbReference type="PANTHER" id="PTHR38479">
    <property type="entry name" value="LMO0824 PROTEIN"/>
    <property type="match status" value="1"/>
</dbReference>
<reference evidence="1 2" key="1">
    <citation type="submission" date="2018-07" db="EMBL/GenBank/DDBJ databases">
        <title>Desertimonas flava gen. nov. sp. nov.</title>
        <authorList>
            <person name="Liu S."/>
        </authorList>
    </citation>
    <scope>NUCLEOTIDE SEQUENCE [LARGE SCALE GENOMIC DNA]</scope>
    <source>
        <strain evidence="1 2">16Sb5-5</strain>
    </source>
</reference>
<keyword evidence="2" id="KW-1185">Reference proteome</keyword>
<evidence type="ECO:0000313" key="2">
    <source>
        <dbReference type="Proteomes" id="UP000252770"/>
    </source>
</evidence>
<evidence type="ECO:0000313" key="1">
    <source>
        <dbReference type="EMBL" id="RCK71313.1"/>
    </source>
</evidence>
<dbReference type="PANTHER" id="PTHR38479:SF2">
    <property type="entry name" value="WINGED HELIX DNA-BINDING DOMAIN-CONTAINING PROTEIN"/>
    <property type="match status" value="1"/>
</dbReference>
<dbReference type="InterPro" id="IPR009351">
    <property type="entry name" value="AlkZ-like"/>
</dbReference>
<dbReference type="GO" id="GO:0003677">
    <property type="term" value="F:DNA binding"/>
    <property type="evidence" value="ECO:0007669"/>
    <property type="project" value="UniProtKB-KW"/>
</dbReference>
<comment type="caution">
    <text evidence="1">The sequence shown here is derived from an EMBL/GenBank/DDBJ whole genome shotgun (WGS) entry which is preliminary data.</text>
</comment>
<dbReference type="AlphaFoldDB" id="A0A367YZG5"/>
<dbReference type="RefSeq" id="WP_114125014.1">
    <property type="nucleotide sequence ID" value="NZ_QOUI01000001.1"/>
</dbReference>
<organism evidence="1 2">
    <name type="scientific">Desertihabitans brevis</name>
    <dbReference type="NCBI Taxonomy" id="2268447"/>
    <lineage>
        <taxon>Bacteria</taxon>
        <taxon>Bacillati</taxon>
        <taxon>Actinomycetota</taxon>
        <taxon>Actinomycetes</taxon>
        <taxon>Propionibacteriales</taxon>
        <taxon>Propionibacteriaceae</taxon>
        <taxon>Desertihabitans</taxon>
    </lineage>
</organism>
<gene>
    <name evidence="1" type="ORF">DT076_02435</name>
</gene>
<dbReference type="Proteomes" id="UP000252770">
    <property type="component" value="Unassembled WGS sequence"/>
</dbReference>
<proteinExistence type="predicted"/>